<evidence type="ECO:0000259" key="5">
    <source>
        <dbReference type="Pfam" id="PF00206"/>
    </source>
</evidence>
<dbReference type="PRINTS" id="PR00149">
    <property type="entry name" value="FUMRATELYASE"/>
</dbReference>
<dbReference type="GO" id="GO:0005829">
    <property type="term" value="C:cytosol"/>
    <property type="evidence" value="ECO:0007669"/>
    <property type="project" value="TreeGrafter"/>
</dbReference>
<dbReference type="UniPathway" id="UPA00068">
    <property type="reaction ID" value="UER00114"/>
</dbReference>
<feature type="domain" description="Fumarate lyase N-terminal" evidence="5">
    <location>
        <begin position="6"/>
        <end position="189"/>
    </location>
</feature>
<dbReference type="Pfam" id="PF00206">
    <property type="entry name" value="Lyase_1"/>
    <property type="match status" value="1"/>
</dbReference>
<dbReference type="GO" id="GO:0004056">
    <property type="term" value="F:argininosuccinate lyase activity"/>
    <property type="evidence" value="ECO:0007669"/>
    <property type="project" value="UniProtKB-EC"/>
</dbReference>
<sequence>MKLWAGRFQKETDALVNDFNSSISFDARMYREDITGSIAHAAMLGRQGIIKEHEAEKIIDGLKAILADIEAGQVEFSLENEDIHMNIETILTQRIGDTGKRLHTARSRNDQVAVDFRMYVRKEIQAIIGLILDLEKVLVRKAEANLDTVMPGYTHLQRAQPTTFAHAMMAYANMFKRDVTRLEDCLARMDE</sequence>
<dbReference type="AlphaFoldDB" id="A0A174DNR3"/>
<dbReference type="PANTHER" id="PTHR43814">
    <property type="entry name" value="ARGININOSUCCINATE LYASE"/>
    <property type="match status" value="1"/>
</dbReference>
<evidence type="ECO:0000256" key="2">
    <source>
        <dbReference type="ARBA" id="ARBA00012338"/>
    </source>
</evidence>
<accession>A0A174DNR3</accession>
<organism evidence="6 7">
    <name type="scientific">Flavonifractor plautii</name>
    <name type="common">Fusobacterium plautii</name>
    <dbReference type="NCBI Taxonomy" id="292800"/>
    <lineage>
        <taxon>Bacteria</taxon>
        <taxon>Bacillati</taxon>
        <taxon>Bacillota</taxon>
        <taxon>Clostridia</taxon>
        <taxon>Eubacteriales</taxon>
        <taxon>Oscillospiraceae</taxon>
        <taxon>Flavonifractor</taxon>
    </lineage>
</organism>
<evidence type="ECO:0000256" key="3">
    <source>
        <dbReference type="ARBA" id="ARBA00022571"/>
    </source>
</evidence>
<dbReference type="InterPro" id="IPR000362">
    <property type="entry name" value="Fumarate_lyase_fam"/>
</dbReference>
<dbReference type="InterPro" id="IPR009049">
    <property type="entry name" value="Argininosuccinate_lyase"/>
</dbReference>
<dbReference type="InterPro" id="IPR008948">
    <property type="entry name" value="L-Aspartase-like"/>
</dbReference>
<dbReference type="Gene3D" id="1.20.200.10">
    <property type="entry name" value="Fumarase/aspartase (Central domain)"/>
    <property type="match status" value="1"/>
</dbReference>
<keyword evidence="3" id="KW-0028">Amino-acid biosynthesis</keyword>
<protein>
    <recommendedName>
        <fullName evidence="2">argininosuccinate lyase</fullName>
        <ecNumber evidence="2">4.3.2.1</ecNumber>
    </recommendedName>
</protein>
<keyword evidence="3" id="KW-0055">Arginine biosynthesis</keyword>
<reference evidence="6 7" key="1">
    <citation type="submission" date="2015-09" db="EMBL/GenBank/DDBJ databases">
        <authorList>
            <consortium name="Pathogen Informatics"/>
        </authorList>
    </citation>
    <scope>NUCLEOTIDE SEQUENCE [LARGE SCALE GENOMIC DNA]</scope>
    <source>
        <strain evidence="6 7">2789STDY5608854</strain>
    </source>
</reference>
<dbReference type="SUPFAM" id="SSF48557">
    <property type="entry name" value="L-aspartase-like"/>
    <property type="match status" value="1"/>
</dbReference>
<keyword evidence="4 6" id="KW-0456">Lyase</keyword>
<name>A0A174DNR3_FLAPL</name>
<comment type="pathway">
    <text evidence="1">Amino-acid biosynthesis; L-arginine biosynthesis; L-arginine from L-ornithine and carbamoyl phosphate: step 3/3.</text>
</comment>
<proteinExistence type="predicted"/>
<dbReference type="EC" id="4.3.2.1" evidence="2"/>
<dbReference type="GO" id="GO:0042450">
    <property type="term" value="P:L-arginine biosynthetic process via ornithine"/>
    <property type="evidence" value="ECO:0007669"/>
    <property type="project" value="InterPro"/>
</dbReference>
<dbReference type="Gene3D" id="1.10.275.10">
    <property type="entry name" value="Fumarase/aspartase (N-terminal domain)"/>
    <property type="match status" value="1"/>
</dbReference>
<evidence type="ECO:0000313" key="7">
    <source>
        <dbReference type="Proteomes" id="UP000095746"/>
    </source>
</evidence>
<dbReference type="Proteomes" id="UP000095746">
    <property type="component" value="Unassembled WGS sequence"/>
</dbReference>
<dbReference type="PANTHER" id="PTHR43814:SF1">
    <property type="entry name" value="ARGININOSUCCINATE LYASE"/>
    <property type="match status" value="1"/>
</dbReference>
<dbReference type="PRINTS" id="PR00145">
    <property type="entry name" value="ARGSUCLYASE"/>
</dbReference>
<evidence type="ECO:0000256" key="4">
    <source>
        <dbReference type="ARBA" id="ARBA00023239"/>
    </source>
</evidence>
<dbReference type="InterPro" id="IPR022761">
    <property type="entry name" value="Fumarate_lyase_N"/>
</dbReference>
<dbReference type="EMBL" id="CYZT01000065">
    <property type="protein sequence ID" value="CUO27262.1"/>
    <property type="molecule type" value="Genomic_DNA"/>
</dbReference>
<evidence type="ECO:0000256" key="1">
    <source>
        <dbReference type="ARBA" id="ARBA00004941"/>
    </source>
</evidence>
<dbReference type="InterPro" id="IPR024083">
    <property type="entry name" value="Fumarase/histidase_N"/>
</dbReference>
<gene>
    <name evidence="6" type="primary">argH</name>
    <name evidence="6" type="ORF">ERS852411_01260</name>
</gene>
<evidence type="ECO:0000313" key="6">
    <source>
        <dbReference type="EMBL" id="CUO27262.1"/>
    </source>
</evidence>
<dbReference type="FunFam" id="1.10.275.10:FF:000002">
    <property type="entry name" value="Argininosuccinate lyase"/>
    <property type="match status" value="1"/>
</dbReference>